<dbReference type="SUPFAM" id="SSF51445">
    <property type="entry name" value="(Trans)glycosidases"/>
    <property type="match status" value="1"/>
</dbReference>
<evidence type="ECO:0000259" key="2">
    <source>
        <dbReference type="Pfam" id="PF11790"/>
    </source>
</evidence>
<proteinExistence type="predicted"/>
<dbReference type="GO" id="GO:0071966">
    <property type="term" value="P:fungal-type cell wall polysaccharide metabolic process"/>
    <property type="evidence" value="ECO:0007669"/>
    <property type="project" value="TreeGrafter"/>
</dbReference>
<evidence type="ECO:0000313" key="3">
    <source>
        <dbReference type="EMBL" id="OJD37156.1"/>
    </source>
</evidence>
<keyword evidence="3" id="KW-0378">Hydrolase</keyword>
<evidence type="ECO:0000313" key="4">
    <source>
        <dbReference type="Proteomes" id="UP000183809"/>
    </source>
</evidence>
<dbReference type="GO" id="GO:0009277">
    <property type="term" value="C:fungal-type cell wall"/>
    <property type="evidence" value="ECO:0007669"/>
    <property type="project" value="TreeGrafter"/>
</dbReference>
<dbReference type="RefSeq" id="XP_020133397.1">
    <property type="nucleotide sequence ID" value="XM_020279278.1"/>
</dbReference>
<dbReference type="EMBL" id="MNUE01000008">
    <property type="protein sequence ID" value="OJD37156.1"/>
    <property type="molecule type" value="Genomic_DNA"/>
</dbReference>
<accession>A0A1J9SBC7</accession>
<feature type="chain" id="PRO_5013086004" evidence="1">
    <location>
        <begin position="20"/>
        <end position="508"/>
    </location>
</feature>
<dbReference type="GeneID" id="31019540"/>
<dbReference type="InterPro" id="IPR017853">
    <property type="entry name" value="GH"/>
</dbReference>
<dbReference type="Proteomes" id="UP000183809">
    <property type="component" value="Unassembled WGS sequence"/>
</dbReference>
<dbReference type="InterPro" id="IPR053183">
    <property type="entry name" value="ASL1"/>
</dbReference>
<dbReference type="PANTHER" id="PTHR34154:SF10">
    <property type="entry name" value="ASL1-LIKE GLYCOSYL HYDROLASE CATALYTIC DOMAIN-CONTAINING PROTEIN"/>
    <property type="match status" value="1"/>
</dbReference>
<reference evidence="3 4" key="1">
    <citation type="submission" date="2016-10" db="EMBL/GenBank/DDBJ databases">
        <title>Proteomics and genomics reveal pathogen-plant mechanisms compatible with a hemibiotrophic lifestyle of Diplodia corticola.</title>
        <authorList>
            <person name="Fernandes I."/>
            <person name="De Jonge R."/>
            <person name="Van De Peer Y."/>
            <person name="Devreese B."/>
            <person name="Alves A."/>
            <person name="Esteves A.C."/>
        </authorList>
    </citation>
    <scope>NUCLEOTIDE SEQUENCE [LARGE SCALE GENOMIC DNA]</scope>
    <source>
        <strain evidence="3 4">CBS 112549</strain>
    </source>
</reference>
<feature type="domain" description="Asl1-like glycosyl hydrolase catalytic" evidence="2">
    <location>
        <begin position="267"/>
        <end position="495"/>
    </location>
</feature>
<comment type="caution">
    <text evidence="3">The sequence shown here is derived from an EMBL/GenBank/DDBJ whole genome shotgun (WGS) entry which is preliminary data.</text>
</comment>
<dbReference type="AlphaFoldDB" id="A0A1J9SBC7"/>
<sequence length="508" mass="52632">MQYRFNELALLALAGSALAHQPHQHKHAKLHERRLAAPYGMGNDTLPAGPTGGVAPPPQDSTVTQLMTATVHATQLYTQSAPSAAANPIQAAEVDAESVDAASSSGAALTTDAETCDEVTVTVTNAPVTVTVTAAAGGVASSAASSYVAPSSVAAPSSFVLPGSSSTVEISTEAAAPAPTAASSSVYVAPSSAPAETVEAISSSSSSAVYVAPTTSVAASSAPASSAPATTVAPSSTVAATTSSTSSSAAATSSAATGVTGVTDKRGLVYNTFTGIVDQFTSSQISWGWNWAQTPGGTMPDGVEFVPILWGNRETDDLANWKSNAEEQISSGSTHLMGFNEPDVDSSGGGSNMAADVAASVYKEYMNDFASKASLVSPGVCNGEGLRESTGRNQGLDWLQDFYDACGGFTDSGCKVDKINIHWYSSYQGDLDSTISYFKEYVEKAYNKFSINLWITEYQLQNADDATQEEFITKTSEWMSSQTYIERYSYFKAESIVGSSSLMSAYTS</sequence>
<evidence type="ECO:0000256" key="1">
    <source>
        <dbReference type="SAM" id="SignalP"/>
    </source>
</evidence>
<keyword evidence="1" id="KW-0732">Signal</keyword>
<gene>
    <name evidence="3" type="ORF">BKCO1_8000178</name>
</gene>
<name>A0A1J9SBC7_9PEZI</name>
<keyword evidence="4" id="KW-1185">Reference proteome</keyword>
<protein>
    <submittedName>
        <fullName evidence="3">Glycoside hydrolase family 128 protein</fullName>
    </submittedName>
</protein>
<dbReference type="STRING" id="236234.A0A1J9SBC7"/>
<dbReference type="GO" id="GO:0016787">
    <property type="term" value="F:hydrolase activity"/>
    <property type="evidence" value="ECO:0007669"/>
    <property type="project" value="UniProtKB-KW"/>
</dbReference>
<dbReference type="InterPro" id="IPR024655">
    <property type="entry name" value="Asl1_glyco_hydro_catalytic"/>
</dbReference>
<dbReference type="Pfam" id="PF11790">
    <property type="entry name" value="Glyco_hydro_cc"/>
    <property type="match status" value="1"/>
</dbReference>
<dbReference type="PANTHER" id="PTHR34154">
    <property type="entry name" value="ALKALI-SENSITIVE LINKAGE PROTEIN 1"/>
    <property type="match status" value="1"/>
</dbReference>
<dbReference type="Gene3D" id="3.20.20.80">
    <property type="entry name" value="Glycosidases"/>
    <property type="match status" value="1"/>
</dbReference>
<feature type="signal peptide" evidence="1">
    <location>
        <begin position="1"/>
        <end position="19"/>
    </location>
</feature>
<dbReference type="OrthoDB" id="43654at2759"/>
<organism evidence="3 4">
    <name type="scientific">Diplodia corticola</name>
    <dbReference type="NCBI Taxonomy" id="236234"/>
    <lineage>
        <taxon>Eukaryota</taxon>
        <taxon>Fungi</taxon>
        <taxon>Dikarya</taxon>
        <taxon>Ascomycota</taxon>
        <taxon>Pezizomycotina</taxon>
        <taxon>Dothideomycetes</taxon>
        <taxon>Dothideomycetes incertae sedis</taxon>
        <taxon>Botryosphaeriales</taxon>
        <taxon>Botryosphaeriaceae</taxon>
        <taxon>Diplodia</taxon>
    </lineage>
</organism>